<keyword evidence="3 5" id="KW-0663">Pyridoxal phosphate</keyword>
<sequence>MKPMGPIPPEFAGQHGMLTIGGRVAEALVAEHGSPLFVHDAAIVAARIARFRAAMPAAIDLHYAIKANPLPALLERIAPLVDGLDVASAGELARALAVKPAAAISFAGPGKRDAELEAAIRAGATLNLESAGEARRALAAGERLGIAPRVAVRVNPDLELRGSGMKMGGRASPFGVDAEDAAAVVRAVIDAGADWRGFHIFAGSQALDAAALVETQAATLALAARLAEQAGAVPPLVNLGGGFGVPYFAGDVALDVERVGAALGEALAARPATLRDSGFAIELGRWLVAEAGVYLTRVVDVKRSRGETFVVVDGGLHHQLAASGNFGTVVRRNYPLAVATRMGAAAEGEVSVVGCLCTPLDRLGDRVALPTVADGDVVAVFMAGAYGLTASPSAFLGHPLPAEIVVQGEHARG</sequence>
<evidence type="ECO:0000256" key="4">
    <source>
        <dbReference type="ARBA" id="ARBA00023239"/>
    </source>
</evidence>
<dbReference type="PRINTS" id="PR01179">
    <property type="entry name" value="ODADCRBXLASE"/>
</dbReference>
<evidence type="ECO:0000256" key="5">
    <source>
        <dbReference type="PIRSR" id="PIRSR600183-50"/>
    </source>
</evidence>
<dbReference type="PROSITE" id="PS00879">
    <property type="entry name" value="ODR_DC_2_2"/>
    <property type="match status" value="1"/>
</dbReference>
<keyword evidence="4" id="KW-0456">Lyase</keyword>
<dbReference type="SUPFAM" id="SSF51419">
    <property type="entry name" value="PLP-binding barrel"/>
    <property type="match status" value="1"/>
</dbReference>
<proteinExistence type="predicted"/>
<evidence type="ECO:0000256" key="3">
    <source>
        <dbReference type="ARBA" id="ARBA00022898"/>
    </source>
</evidence>
<evidence type="ECO:0000256" key="1">
    <source>
        <dbReference type="ARBA" id="ARBA00001933"/>
    </source>
</evidence>
<dbReference type="SUPFAM" id="SSF50621">
    <property type="entry name" value="Alanine racemase C-terminal domain-like"/>
    <property type="match status" value="1"/>
</dbReference>
<dbReference type="EMBL" id="QFQI01000006">
    <property type="protein sequence ID" value="PZQ60092.1"/>
    <property type="molecule type" value="Genomic_DNA"/>
</dbReference>
<evidence type="ECO:0000313" key="8">
    <source>
        <dbReference type="Proteomes" id="UP000249229"/>
    </source>
</evidence>
<feature type="modified residue" description="N6-(pyridoxal phosphate)lysine" evidence="5">
    <location>
        <position position="66"/>
    </location>
</feature>
<evidence type="ECO:0000313" key="7">
    <source>
        <dbReference type="EMBL" id="PZQ60092.1"/>
    </source>
</evidence>
<feature type="active site" description="Proton donor" evidence="5">
    <location>
        <position position="357"/>
    </location>
</feature>
<feature type="domain" description="Orn/DAP/Arg decarboxylase 2 N-terminal" evidence="6">
    <location>
        <begin position="44"/>
        <end position="289"/>
    </location>
</feature>
<protein>
    <submittedName>
        <fullName evidence="7">Pyridoxal-dependent decarboxylase, exosortase A system-associated</fullName>
    </submittedName>
</protein>
<reference evidence="7 8" key="1">
    <citation type="submission" date="2017-08" db="EMBL/GenBank/DDBJ databases">
        <title>Infants hospitalized years apart are colonized by the same room-sourced microbial strains.</title>
        <authorList>
            <person name="Brooks B."/>
            <person name="Olm M.R."/>
            <person name="Firek B.A."/>
            <person name="Baker R."/>
            <person name="Thomas B.C."/>
            <person name="Morowitz M.J."/>
            <person name="Banfield J.F."/>
        </authorList>
    </citation>
    <scope>NUCLEOTIDE SEQUENCE [LARGE SCALE GENOMIC DNA]</scope>
    <source>
        <strain evidence="7">S2_005_001_R1_22</strain>
    </source>
</reference>
<accession>A0A2W5P2Q2</accession>
<dbReference type="PRINTS" id="PR01181">
    <property type="entry name" value="DAPDCRBXLASE"/>
</dbReference>
<gene>
    <name evidence="7" type="ORF">DI544_09530</name>
</gene>
<dbReference type="NCBIfam" id="TIGR03099">
    <property type="entry name" value="dCO2ase_PEP1"/>
    <property type="match status" value="1"/>
</dbReference>
<dbReference type="Gene3D" id="3.20.20.10">
    <property type="entry name" value="Alanine racemase"/>
    <property type="match status" value="1"/>
</dbReference>
<dbReference type="InterPro" id="IPR009006">
    <property type="entry name" value="Ala_racemase/Decarboxylase_C"/>
</dbReference>
<dbReference type="Gene3D" id="2.40.37.10">
    <property type="entry name" value="Lyase, Ornithine Decarboxylase, Chain A, domain 1"/>
    <property type="match status" value="1"/>
</dbReference>
<evidence type="ECO:0000256" key="2">
    <source>
        <dbReference type="ARBA" id="ARBA00022793"/>
    </source>
</evidence>
<dbReference type="InterPro" id="IPR022657">
    <property type="entry name" value="De-COase2_CS"/>
</dbReference>
<evidence type="ECO:0000259" key="6">
    <source>
        <dbReference type="Pfam" id="PF02784"/>
    </source>
</evidence>
<dbReference type="PANTHER" id="PTHR43727:SF2">
    <property type="entry name" value="GROUP IV DECARBOXYLASE"/>
    <property type="match status" value="1"/>
</dbReference>
<dbReference type="GO" id="GO:0009089">
    <property type="term" value="P:lysine biosynthetic process via diaminopimelate"/>
    <property type="evidence" value="ECO:0007669"/>
    <property type="project" value="InterPro"/>
</dbReference>
<dbReference type="InterPro" id="IPR000183">
    <property type="entry name" value="Orn/DAP/Arg_de-COase"/>
</dbReference>
<dbReference type="GO" id="GO:0008836">
    <property type="term" value="F:diaminopimelate decarboxylase activity"/>
    <property type="evidence" value="ECO:0007669"/>
    <property type="project" value="InterPro"/>
</dbReference>
<dbReference type="InterPro" id="IPR017530">
    <property type="entry name" value="DCO2ase_PEP1"/>
</dbReference>
<dbReference type="Proteomes" id="UP000249229">
    <property type="component" value="Unassembled WGS sequence"/>
</dbReference>
<dbReference type="InterPro" id="IPR029066">
    <property type="entry name" value="PLP-binding_barrel"/>
</dbReference>
<keyword evidence="2" id="KW-0210">Decarboxylase</keyword>
<dbReference type="PANTHER" id="PTHR43727">
    <property type="entry name" value="DIAMINOPIMELATE DECARBOXYLASE"/>
    <property type="match status" value="1"/>
</dbReference>
<comment type="cofactor">
    <cofactor evidence="1 5">
        <name>pyridoxal 5'-phosphate</name>
        <dbReference type="ChEBI" id="CHEBI:597326"/>
    </cofactor>
</comment>
<organism evidence="7 8">
    <name type="scientific">Sphingomonas taxi</name>
    <dbReference type="NCBI Taxonomy" id="1549858"/>
    <lineage>
        <taxon>Bacteria</taxon>
        <taxon>Pseudomonadati</taxon>
        <taxon>Pseudomonadota</taxon>
        <taxon>Alphaproteobacteria</taxon>
        <taxon>Sphingomonadales</taxon>
        <taxon>Sphingomonadaceae</taxon>
        <taxon>Sphingomonas</taxon>
    </lineage>
</organism>
<dbReference type="InterPro" id="IPR022644">
    <property type="entry name" value="De-COase2_N"/>
</dbReference>
<name>A0A2W5P2Q2_9SPHN</name>
<dbReference type="Pfam" id="PF02784">
    <property type="entry name" value="Orn_Arg_deC_N"/>
    <property type="match status" value="1"/>
</dbReference>
<comment type="caution">
    <text evidence="7">The sequence shown here is derived from an EMBL/GenBank/DDBJ whole genome shotgun (WGS) entry which is preliminary data.</text>
</comment>
<dbReference type="AlphaFoldDB" id="A0A2W5P2Q2"/>
<dbReference type="InterPro" id="IPR002986">
    <property type="entry name" value="DAP_deCOOHase_LysA"/>
</dbReference>